<name>A0ABT5EDJ4_9BACT</name>
<gene>
    <name evidence="6" type="ORF">POL67_00955</name>
</gene>
<dbReference type="InterPro" id="IPR047057">
    <property type="entry name" value="MerR_fam"/>
</dbReference>
<dbReference type="InterPro" id="IPR000551">
    <property type="entry name" value="MerR-type_HTH_dom"/>
</dbReference>
<sequence length="320" mass="34364">MESDPLSLYRIRTVSELTGVSSATLRAWERRYGVPAPSRTSSAYRLYSEEDVALIVKMRDLVKAGMAPAESARLLLSEPAIVAAPTAPPPGAAPLDTDPFTVAKDRIVETTRRFDPDGLEEEVSKTLTLGPAVAIFDRTIGPALREIGDLWHAGTITVAQEHLASNVLGGTLIHLLRLAQPADATRRVALACFADEDHVLGLYGAGLRFTSWGFRTLMIGARTPPPAIARVVDSLAPDLVGLSVTMAVPPPRARELVDAYADACRGVAWLVGGDGSEAMRAWVEDRGGICVGRDLAAARQTIERVLAAQKRRRPSRGSKE</sequence>
<dbReference type="PANTHER" id="PTHR30204:SF67">
    <property type="entry name" value="HTH-TYPE TRANSCRIPTIONAL REGULATOR MLRA-RELATED"/>
    <property type="match status" value="1"/>
</dbReference>
<dbReference type="Gene3D" id="3.40.50.280">
    <property type="entry name" value="Cobalamin-binding domain"/>
    <property type="match status" value="1"/>
</dbReference>
<feature type="domain" description="B12-binding" evidence="5">
    <location>
        <begin position="185"/>
        <end position="316"/>
    </location>
</feature>
<organism evidence="6 7">
    <name type="scientific">Polyangium mundeleinium</name>
    <dbReference type="NCBI Taxonomy" id="2995306"/>
    <lineage>
        <taxon>Bacteria</taxon>
        <taxon>Pseudomonadati</taxon>
        <taxon>Myxococcota</taxon>
        <taxon>Polyangia</taxon>
        <taxon>Polyangiales</taxon>
        <taxon>Polyangiaceae</taxon>
        <taxon>Polyangium</taxon>
    </lineage>
</organism>
<feature type="domain" description="HTH merR-type" evidence="4">
    <location>
        <begin position="8"/>
        <end position="77"/>
    </location>
</feature>
<dbReference type="RefSeq" id="WP_271914507.1">
    <property type="nucleotide sequence ID" value="NZ_JAQNDO010000001.1"/>
</dbReference>
<dbReference type="SUPFAM" id="SSF46955">
    <property type="entry name" value="Putative DNA-binding domain"/>
    <property type="match status" value="1"/>
</dbReference>
<dbReference type="InterPro" id="IPR036594">
    <property type="entry name" value="Meth_synthase_dom"/>
</dbReference>
<proteinExistence type="predicted"/>
<dbReference type="SMART" id="SM00422">
    <property type="entry name" value="HTH_MERR"/>
    <property type="match status" value="1"/>
</dbReference>
<comment type="caution">
    <text evidence="6">The sequence shown here is derived from an EMBL/GenBank/DDBJ whole genome shotgun (WGS) entry which is preliminary data.</text>
</comment>
<dbReference type="InterPro" id="IPR003759">
    <property type="entry name" value="Cbl-bd_cap"/>
</dbReference>
<dbReference type="PROSITE" id="PS51332">
    <property type="entry name" value="B12_BINDING"/>
    <property type="match status" value="1"/>
</dbReference>
<reference evidence="6 7" key="1">
    <citation type="submission" date="2022-11" db="EMBL/GenBank/DDBJ databases">
        <title>Minimal conservation of predation-associated metabolite biosynthetic gene clusters underscores biosynthetic potential of Myxococcota including descriptions for ten novel species: Archangium lansinium sp. nov., Myxococcus landrumus sp. nov., Nannocystis bai.</title>
        <authorList>
            <person name="Ahearne A."/>
            <person name="Stevens C."/>
            <person name="Dowd S."/>
        </authorList>
    </citation>
    <scope>NUCLEOTIDE SEQUENCE [LARGE SCALE GENOMIC DNA]</scope>
    <source>
        <strain evidence="6 7">RJM3</strain>
    </source>
</reference>
<evidence type="ECO:0000256" key="3">
    <source>
        <dbReference type="ARBA" id="ARBA00023163"/>
    </source>
</evidence>
<keyword evidence="2" id="KW-0238">DNA-binding</keyword>
<dbReference type="InterPro" id="IPR036724">
    <property type="entry name" value="Cobalamin-bd_sf"/>
</dbReference>
<accession>A0ABT5EDJ4</accession>
<dbReference type="InterPro" id="IPR009061">
    <property type="entry name" value="DNA-bd_dom_put_sf"/>
</dbReference>
<dbReference type="EMBL" id="JAQNDO010000001">
    <property type="protein sequence ID" value="MDC0739892.1"/>
    <property type="molecule type" value="Genomic_DNA"/>
</dbReference>
<dbReference type="InterPro" id="IPR006158">
    <property type="entry name" value="Cobalamin-bd"/>
</dbReference>
<evidence type="ECO:0000313" key="6">
    <source>
        <dbReference type="EMBL" id="MDC0739892.1"/>
    </source>
</evidence>
<keyword evidence="3" id="KW-0804">Transcription</keyword>
<protein>
    <submittedName>
        <fullName evidence="6">MerR family transcriptional regulator</fullName>
    </submittedName>
</protein>
<dbReference type="CDD" id="cd01104">
    <property type="entry name" value="HTH_MlrA-CarA"/>
    <property type="match status" value="1"/>
</dbReference>
<keyword evidence="7" id="KW-1185">Reference proteome</keyword>
<evidence type="ECO:0000256" key="1">
    <source>
        <dbReference type="ARBA" id="ARBA00023015"/>
    </source>
</evidence>
<dbReference type="Gene3D" id="1.10.1240.10">
    <property type="entry name" value="Methionine synthase domain"/>
    <property type="match status" value="1"/>
</dbReference>
<dbReference type="PANTHER" id="PTHR30204">
    <property type="entry name" value="REDOX-CYCLING DRUG-SENSING TRANSCRIPTIONAL ACTIVATOR SOXR"/>
    <property type="match status" value="1"/>
</dbReference>
<dbReference type="Proteomes" id="UP001221411">
    <property type="component" value="Unassembled WGS sequence"/>
</dbReference>
<dbReference type="Pfam" id="PF13411">
    <property type="entry name" value="MerR_1"/>
    <property type="match status" value="1"/>
</dbReference>
<dbReference type="Gene3D" id="1.10.1660.10">
    <property type="match status" value="1"/>
</dbReference>
<evidence type="ECO:0000256" key="2">
    <source>
        <dbReference type="ARBA" id="ARBA00023125"/>
    </source>
</evidence>
<dbReference type="Pfam" id="PF02607">
    <property type="entry name" value="B12-binding_2"/>
    <property type="match status" value="1"/>
</dbReference>
<keyword evidence="1" id="KW-0805">Transcription regulation</keyword>
<dbReference type="PROSITE" id="PS50937">
    <property type="entry name" value="HTH_MERR_2"/>
    <property type="match status" value="1"/>
</dbReference>
<evidence type="ECO:0000313" key="7">
    <source>
        <dbReference type="Proteomes" id="UP001221411"/>
    </source>
</evidence>
<evidence type="ECO:0000259" key="5">
    <source>
        <dbReference type="PROSITE" id="PS51332"/>
    </source>
</evidence>
<evidence type="ECO:0000259" key="4">
    <source>
        <dbReference type="PROSITE" id="PS50937"/>
    </source>
</evidence>
<dbReference type="SUPFAM" id="SSF52242">
    <property type="entry name" value="Cobalamin (vitamin B12)-binding domain"/>
    <property type="match status" value="1"/>
</dbReference>